<dbReference type="EMBL" id="JAPWTK010000011">
    <property type="protein sequence ID" value="KAJ8959882.1"/>
    <property type="molecule type" value="Genomic_DNA"/>
</dbReference>
<dbReference type="Proteomes" id="UP001162162">
    <property type="component" value="Unassembled WGS sequence"/>
</dbReference>
<reference evidence="1" key="1">
    <citation type="journal article" date="2023" name="Insect Mol. Biol.">
        <title>Genome sequencing provides insights into the evolution of gene families encoding plant cell wall-degrading enzymes in longhorned beetles.</title>
        <authorList>
            <person name="Shin N.R."/>
            <person name="Okamura Y."/>
            <person name="Kirsch R."/>
            <person name="Pauchet Y."/>
        </authorList>
    </citation>
    <scope>NUCLEOTIDE SEQUENCE</scope>
    <source>
        <strain evidence="1">AMC_N1</strain>
    </source>
</reference>
<organism evidence="1 2">
    <name type="scientific">Aromia moschata</name>
    <dbReference type="NCBI Taxonomy" id="1265417"/>
    <lineage>
        <taxon>Eukaryota</taxon>
        <taxon>Metazoa</taxon>
        <taxon>Ecdysozoa</taxon>
        <taxon>Arthropoda</taxon>
        <taxon>Hexapoda</taxon>
        <taxon>Insecta</taxon>
        <taxon>Pterygota</taxon>
        <taxon>Neoptera</taxon>
        <taxon>Endopterygota</taxon>
        <taxon>Coleoptera</taxon>
        <taxon>Polyphaga</taxon>
        <taxon>Cucujiformia</taxon>
        <taxon>Chrysomeloidea</taxon>
        <taxon>Cerambycidae</taxon>
        <taxon>Cerambycinae</taxon>
        <taxon>Callichromatini</taxon>
        <taxon>Aromia</taxon>
    </lineage>
</organism>
<keyword evidence="2" id="KW-1185">Reference proteome</keyword>
<gene>
    <name evidence="1" type="ORF">NQ318_011618</name>
</gene>
<dbReference type="AlphaFoldDB" id="A0AAV8Z6K7"/>
<protein>
    <submittedName>
        <fullName evidence="1">Uncharacterized protein</fullName>
    </submittedName>
</protein>
<proteinExistence type="predicted"/>
<comment type="caution">
    <text evidence="1">The sequence shown here is derived from an EMBL/GenBank/DDBJ whole genome shotgun (WGS) entry which is preliminary data.</text>
</comment>
<evidence type="ECO:0000313" key="1">
    <source>
        <dbReference type="EMBL" id="KAJ8959882.1"/>
    </source>
</evidence>
<evidence type="ECO:0000313" key="2">
    <source>
        <dbReference type="Proteomes" id="UP001162162"/>
    </source>
</evidence>
<accession>A0AAV8Z6K7</accession>
<sequence length="167" mass="18581">MCTIHLVAASQSVKPIKLNRVFGTPDILTTGTEIKWPMHGKDGHGILKFPCSLNDLKKKNSLMASFRMLLNKKKKSIKSGMARDELVKLTWLAFETMETFLAPVYHCAPSIDTEVNTQFRGVKASFYSLEGTVWGHYRVSESSVSTAKDDQQITSVPFESLLNVIAG</sequence>
<name>A0AAV8Z6K7_9CUCU</name>